<proteinExistence type="inferred from homology"/>
<accession>A0AAU7V6W5</accession>
<keyword evidence="6 9" id="KW-0418">Kinase</keyword>
<dbReference type="PANTHER" id="PTHR34273">
    <property type="entry name" value="METHYLTHIORIBOSE KINASE"/>
    <property type="match status" value="1"/>
</dbReference>
<keyword evidence="4 9" id="KW-0808">Transferase</keyword>
<dbReference type="Gene3D" id="3.30.200.20">
    <property type="entry name" value="Phosphorylase Kinase, domain 1"/>
    <property type="match status" value="1"/>
</dbReference>
<dbReference type="InterPro" id="IPR011009">
    <property type="entry name" value="Kinase-like_dom_sf"/>
</dbReference>
<name>A0AAU7V6W5_9ACTO</name>
<dbReference type="PIRSF" id="PIRSF031134">
    <property type="entry name" value="MTRK"/>
    <property type="match status" value="1"/>
</dbReference>
<keyword evidence="5" id="KW-0547">Nucleotide-binding</keyword>
<gene>
    <name evidence="9" type="primary">mtnK</name>
    <name evidence="9" type="ORF">SAC06_00250</name>
</gene>
<feature type="domain" description="Aminoglycoside phosphotransferase" evidence="8">
    <location>
        <begin position="211"/>
        <end position="281"/>
    </location>
</feature>
<dbReference type="Pfam" id="PF01636">
    <property type="entry name" value="APH"/>
    <property type="match status" value="1"/>
</dbReference>
<evidence type="ECO:0000256" key="2">
    <source>
        <dbReference type="ARBA" id="ARBA00011738"/>
    </source>
</evidence>
<dbReference type="GO" id="GO:0009086">
    <property type="term" value="P:methionine biosynthetic process"/>
    <property type="evidence" value="ECO:0007669"/>
    <property type="project" value="InterPro"/>
</dbReference>
<evidence type="ECO:0000313" key="9">
    <source>
        <dbReference type="EMBL" id="XBW08030.1"/>
    </source>
</evidence>
<evidence type="ECO:0000256" key="4">
    <source>
        <dbReference type="ARBA" id="ARBA00022679"/>
    </source>
</evidence>
<keyword evidence="7" id="KW-0067">ATP-binding</keyword>
<dbReference type="GO" id="GO:0046522">
    <property type="term" value="F:S-methyl-5-thioribose kinase activity"/>
    <property type="evidence" value="ECO:0007669"/>
    <property type="project" value="UniProtKB-EC"/>
</dbReference>
<reference evidence="9" key="1">
    <citation type="submission" date="2023-11" db="EMBL/GenBank/DDBJ databases">
        <title>Scrofimicrobium hongkongense sp. nov., isolated from a patient with peritonitis.</title>
        <authorList>
            <person name="Lao H.Y."/>
            <person name="Wong A.Y.P."/>
            <person name="Ng T.L."/>
            <person name="Wong R.Y.L."/>
            <person name="Yau M.C.Y."/>
            <person name="Lam J.Y.W."/>
            <person name="Siu G.K.H."/>
        </authorList>
    </citation>
    <scope>NUCLEOTIDE SEQUENCE</scope>
    <source>
        <strain evidence="9">R131</strain>
    </source>
</reference>
<evidence type="ECO:0000256" key="6">
    <source>
        <dbReference type="ARBA" id="ARBA00022777"/>
    </source>
</evidence>
<evidence type="ECO:0000259" key="8">
    <source>
        <dbReference type="Pfam" id="PF01636"/>
    </source>
</evidence>
<dbReference type="NCBIfam" id="TIGR01767">
    <property type="entry name" value="MTRK"/>
    <property type="match status" value="1"/>
</dbReference>
<dbReference type="AlphaFoldDB" id="A0AAU7V6W5"/>
<dbReference type="InterPro" id="IPR009212">
    <property type="entry name" value="Methylthioribose_kinase"/>
</dbReference>
<evidence type="ECO:0000256" key="5">
    <source>
        <dbReference type="ARBA" id="ARBA00022741"/>
    </source>
</evidence>
<protein>
    <recommendedName>
        <fullName evidence="3">S-methyl-5-thioribose kinase</fullName>
        <ecNumber evidence="3">2.7.1.100</ecNumber>
    </recommendedName>
</protein>
<evidence type="ECO:0000256" key="3">
    <source>
        <dbReference type="ARBA" id="ARBA00012128"/>
    </source>
</evidence>
<dbReference type="Gene3D" id="3.90.1200.10">
    <property type="match status" value="1"/>
</dbReference>
<dbReference type="GO" id="GO:0005524">
    <property type="term" value="F:ATP binding"/>
    <property type="evidence" value="ECO:0007669"/>
    <property type="project" value="UniProtKB-KW"/>
</dbReference>
<dbReference type="SUPFAM" id="SSF56112">
    <property type="entry name" value="Protein kinase-like (PK-like)"/>
    <property type="match status" value="1"/>
</dbReference>
<comment type="similarity">
    <text evidence="1">Belongs to the methylthioribose kinase family.</text>
</comment>
<dbReference type="PANTHER" id="PTHR34273:SF2">
    <property type="entry name" value="METHYLTHIORIBOSE KINASE"/>
    <property type="match status" value="1"/>
</dbReference>
<dbReference type="EC" id="2.7.1.100" evidence="3"/>
<dbReference type="RefSeq" id="WP_350258230.1">
    <property type="nucleotide sequence ID" value="NZ_CP138335.1"/>
</dbReference>
<organism evidence="9">
    <name type="scientific">Scrofimicrobium appendicitidis</name>
    <dbReference type="NCBI Taxonomy" id="3079930"/>
    <lineage>
        <taxon>Bacteria</taxon>
        <taxon>Bacillati</taxon>
        <taxon>Actinomycetota</taxon>
        <taxon>Actinomycetes</taxon>
        <taxon>Actinomycetales</taxon>
        <taxon>Actinomycetaceae</taxon>
        <taxon>Scrofimicrobium</taxon>
    </lineage>
</organism>
<evidence type="ECO:0000256" key="7">
    <source>
        <dbReference type="ARBA" id="ARBA00022840"/>
    </source>
</evidence>
<sequence length="406" mass="45250">MTHNYEILNLDTVVDYLARQPNLANRINLNALASVTEIGDGNLNLVFRIKDEEGKSIILKQALPYVRMTGEGWPMTPTRAEHEAHSLKVHHNLMPELVVNVLQFDPDQFVIVMEDLFDHRVWRTVLNEGGVTNGVANKLGAYVAQVAFHTSMLGQDRGEVAKEIAHTQNPEICTITEDLVFTEPVVDAGRNVVLPENEVDARELSADPVFHLAMARAKWKFMTEAQALIHGDLHTGSVMVKVEGDEAVSVKAFDSEFAFYGPIGYDLGALFANYVFAAARAGVQGDTDRMDWALGLIRDTWTAFAEEFAHLNQENMSPQLWNEVFVRDLLQSLFSDMQLFGLAKMSRRIVGAAKVTDIETLEPSIRAHAARGVLHAARSLAGSYRRDRTIEEVVAEVRDRLVQAIS</sequence>
<dbReference type="InterPro" id="IPR002575">
    <property type="entry name" value="Aminoglycoside_PTrfase"/>
</dbReference>
<dbReference type="EMBL" id="CP138335">
    <property type="protein sequence ID" value="XBW08030.1"/>
    <property type="molecule type" value="Genomic_DNA"/>
</dbReference>
<dbReference type="KEGG" id="sapp:SAC06_00250"/>
<evidence type="ECO:0000256" key="1">
    <source>
        <dbReference type="ARBA" id="ARBA00010165"/>
    </source>
</evidence>
<comment type="subunit">
    <text evidence="2">Homodimer.</text>
</comment>